<comment type="caution">
    <text evidence="3">The sequence shown here is derived from an EMBL/GenBank/DDBJ whole genome shotgun (WGS) entry which is preliminary data.</text>
</comment>
<dbReference type="AlphaFoldDB" id="A0A1D1V842"/>
<proteinExistence type="predicted"/>
<reference evidence="3 4" key="1">
    <citation type="journal article" date="2016" name="Nat. Commun.">
        <title>Extremotolerant tardigrade genome and improved radiotolerance of human cultured cells by tardigrade-unique protein.</title>
        <authorList>
            <person name="Hashimoto T."/>
            <person name="Horikawa D.D."/>
            <person name="Saito Y."/>
            <person name="Kuwahara H."/>
            <person name="Kozuka-Hata H."/>
            <person name="Shin-I T."/>
            <person name="Minakuchi Y."/>
            <person name="Ohishi K."/>
            <person name="Motoyama A."/>
            <person name="Aizu T."/>
            <person name="Enomoto A."/>
            <person name="Kondo K."/>
            <person name="Tanaka S."/>
            <person name="Hara Y."/>
            <person name="Koshikawa S."/>
            <person name="Sagara H."/>
            <person name="Miura T."/>
            <person name="Yokobori S."/>
            <person name="Miyagawa K."/>
            <person name="Suzuki Y."/>
            <person name="Kubo T."/>
            <person name="Oyama M."/>
            <person name="Kohara Y."/>
            <person name="Fujiyama A."/>
            <person name="Arakawa K."/>
            <person name="Katayama T."/>
            <person name="Toyoda A."/>
            <person name="Kunieda T."/>
        </authorList>
    </citation>
    <scope>NUCLEOTIDE SEQUENCE [LARGE SCALE GENOMIC DNA]</scope>
    <source>
        <strain evidence="3 4">YOKOZUNA-1</strain>
    </source>
</reference>
<keyword evidence="2" id="KW-0812">Transmembrane</keyword>
<sequence length="397" mass="44740">MDHVTHQDVPDRRSGAVSPTWVQFEETGESVVDPTAVHVVLPKPPKKSDIPNGLSSGLMSPVSLQSPVPPPLTPEQQAELERVDRLQQILQCNPLASVTIPEETAISFEERENGKVLTTLKPANERCAWITPPVYHPEMVPQRVADFLQVPLEDYVICLEVLVKDYRFRIFAVLYKRLIGIWLLLTVIVLLVLLFTGLRGINLFVAGLIWLIVAGTGMCFCLYAKKKMNDGLRDAVATANKFTIKQRLIVGVDDRGKLSMHKTFVLLMYYDVSDCIIKIAELLRSSKIVSIQNGSTIAFSHPNPDMDVAQTSVMDKAETLLLRCVQPYVKEIARRRLHFVTAKIGEDPVDGVDGSPATNMVPRHCKTCWCLCQYVDRQVIRRKPRKWFTKFFSEDVS</sequence>
<organism evidence="3 4">
    <name type="scientific">Ramazzottius varieornatus</name>
    <name type="common">Water bear</name>
    <name type="synonym">Tardigrade</name>
    <dbReference type="NCBI Taxonomy" id="947166"/>
    <lineage>
        <taxon>Eukaryota</taxon>
        <taxon>Metazoa</taxon>
        <taxon>Ecdysozoa</taxon>
        <taxon>Tardigrada</taxon>
        <taxon>Eutardigrada</taxon>
        <taxon>Parachela</taxon>
        <taxon>Hypsibioidea</taxon>
        <taxon>Ramazzottiidae</taxon>
        <taxon>Ramazzottius</taxon>
    </lineage>
</organism>
<feature type="region of interest" description="Disordered" evidence="1">
    <location>
        <begin position="41"/>
        <end position="75"/>
    </location>
</feature>
<gene>
    <name evidence="3" type="primary">RvY_09045-1</name>
    <name evidence="3" type="synonym">RvY_09045.1</name>
    <name evidence="3" type="ORF">RvY_09045</name>
</gene>
<dbReference type="OrthoDB" id="8250049at2759"/>
<feature type="transmembrane region" description="Helical" evidence="2">
    <location>
        <begin position="174"/>
        <end position="195"/>
    </location>
</feature>
<dbReference type="PANTHER" id="PTHR31193:SF1">
    <property type="entry name" value="TRANSMEMBRANE PROTEIN 268"/>
    <property type="match status" value="1"/>
</dbReference>
<dbReference type="Proteomes" id="UP000186922">
    <property type="component" value="Unassembled WGS sequence"/>
</dbReference>
<dbReference type="InterPro" id="IPR028054">
    <property type="entry name" value="DUF4481"/>
</dbReference>
<feature type="transmembrane region" description="Helical" evidence="2">
    <location>
        <begin position="201"/>
        <end position="223"/>
    </location>
</feature>
<name>A0A1D1V842_RAMVA</name>
<dbReference type="EMBL" id="BDGG01000004">
    <property type="protein sequence ID" value="GAU97814.1"/>
    <property type="molecule type" value="Genomic_DNA"/>
</dbReference>
<keyword evidence="4" id="KW-1185">Reference proteome</keyword>
<evidence type="ECO:0000256" key="2">
    <source>
        <dbReference type="SAM" id="Phobius"/>
    </source>
</evidence>
<keyword evidence="2" id="KW-0472">Membrane</keyword>
<evidence type="ECO:0000313" key="4">
    <source>
        <dbReference type="Proteomes" id="UP000186922"/>
    </source>
</evidence>
<evidence type="ECO:0008006" key="5">
    <source>
        <dbReference type="Google" id="ProtNLM"/>
    </source>
</evidence>
<protein>
    <recommendedName>
        <fullName evidence="5">Transmembrane protein 268</fullName>
    </recommendedName>
</protein>
<dbReference type="PANTHER" id="PTHR31193">
    <property type="entry name" value="TRANSMEMBRANE PROTEIN C9ORF91"/>
    <property type="match status" value="1"/>
</dbReference>
<evidence type="ECO:0000256" key="1">
    <source>
        <dbReference type="SAM" id="MobiDB-lite"/>
    </source>
</evidence>
<keyword evidence="2" id="KW-1133">Transmembrane helix</keyword>
<evidence type="ECO:0000313" key="3">
    <source>
        <dbReference type="EMBL" id="GAU97814.1"/>
    </source>
</evidence>
<dbReference type="STRING" id="947166.A0A1D1V842"/>
<accession>A0A1D1V842</accession>